<name>A0A4S3ME83_9RHOB</name>
<protein>
    <submittedName>
        <fullName evidence="1">Uncharacterized protein</fullName>
    </submittedName>
</protein>
<dbReference type="Proteomes" id="UP000306113">
    <property type="component" value="Unassembled WGS sequence"/>
</dbReference>
<dbReference type="Gene3D" id="3.40.50.11340">
    <property type="match status" value="1"/>
</dbReference>
<proteinExistence type="predicted"/>
<dbReference type="EMBL" id="SSMD01000001">
    <property type="protein sequence ID" value="THD76942.1"/>
    <property type="molecule type" value="Genomic_DNA"/>
</dbReference>
<organism evidence="1 2">
    <name type="scientific">Thalassobius vesicularis</name>
    <dbReference type="NCBI Taxonomy" id="1294297"/>
    <lineage>
        <taxon>Bacteria</taxon>
        <taxon>Pseudomonadati</taxon>
        <taxon>Pseudomonadota</taxon>
        <taxon>Alphaproteobacteria</taxon>
        <taxon>Rhodobacterales</taxon>
        <taxon>Roseobacteraceae</taxon>
        <taxon>Thalassovita</taxon>
    </lineage>
</organism>
<dbReference type="AlphaFoldDB" id="A0A4S3ME83"/>
<accession>A0A4S3ME83</accession>
<dbReference type="RefSeq" id="WP_136337886.1">
    <property type="nucleotide sequence ID" value="NZ_SSMD01000001.1"/>
</dbReference>
<dbReference type="PANTHER" id="PTHR40743">
    <property type="entry name" value="NUCLEOTIDE-DIPHOSPHO-SUGAR TRANSFERASE CONTAINING PROTEIN"/>
    <property type="match status" value="1"/>
</dbReference>
<keyword evidence="2" id="KW-1185">Reference proteome</keyword>
<gene>
    <name evidence="1" type="ORF">E7681_03615</name>
</gene>
<evidence type="ECO:0000313" key="2">
    <source>
        <dbReference type="Proteomes" id="UP000306113"/>
    </source>
</evidence>
<comment type="caution">
    <text evidence="1">The sequence shown here is derived from an EMBL/GenBank/DDBJ whole genome shotgun (WGS) entry which is preliminary data.</text>
</comment>
<dbReference type="Gene3D" id="3.40.50.11350">
    <property type="match status" value="1"/>
</dbReference>
<reference evidence="1 2" key="1">
    <citation type="submission" date="2019-04" db="EMBL/GenBank/DDBJ databases">
        <title>Draft genome sequence of Youngimonas vesicularis.</title>
        <authorList>
            <person name="Hameed A."/>
        </authorList>
    </citation>
    <scope>NUCLEOTIDE SEQUENCE [LARGE SCALE GENOMIC DNA]</scope>
    <source>
        <strain evidence="1 2">CC-AMW-E</strain>
    </source>
</reference>
<sequence>MPVPTVITRQPCLFVDVQHGLSNRLRAMASAAGIAARTGRQLVVVWRPDHHCQARIGDLLSYDWPVAEDEPSAQAFRAGAAEIYNYMEIEEGAAFQAPILPEGADHPGRDIYVRSAYVLNSRYRDPAFERRFLRALRPVPQVLDLVNRVPRPSAVAAHIRMATGAAYDHLSFEGPQNWPAERHAELTEWRSKSHVSRFIERLDTLVAAGQADTIFVAADLPETYEALTDRYGAQLRYLRRDLYDRSPRQVQYALADLLLLTAAPRYLASTWSAFSDLARLLGRSGRNIEQSGRDF</sequence>
<evidence type="ECO:0000313" key="1">
    <source>
        <dbReference type="EMBL" id="THD76942.1"/>
    </source>
</evidence>
<dbReference type="PANTHER" id="PTHR40743:SF1">
    <property type="entry name" value="POSSIBLE GLYCOSYLTRANSFERASE"/>
    <property type="match status" value="1"/>
</dbReference>
<dbReference type="OrthoDB" id="7819757at2"/>